<dbReference type="AlphaFoldDB" id="C6LI10"/>
<dbReference type="EMBL" id="ACCL02000016">
    <property type="protein sequence ID" value="EET59665.1"/>
    <property type="molecule type" value="Genomic_DNA"/>
</dbReference>
<dbReference type="eggNOG" id="ENOG5034CFQ">
    <property type="taxonomic scope" value="Bacteria"/>
</dbReference>
<protein>
    <submittedName>
        <fullName evidence="2">Uncharacterized protein</fullName>
    </submittedName>
</protein>
<feature type="chain" id="PRO_5038395855" evidence="1">
    <location>
        <begin position="23"/>
        <end position="149"/>
    </location>
</feature>
<dbReference type="PROSITE" id="PS51257">
    <property type="entry name" value="PROKAR_LIPOPROTEIN"/>
    <property type="match status" value="1"/>
</dbReference>
<accession>C6LI10</accession>
<name>C6LI10_9FIRM</name>
<evidence type="ECO:0000256" key="1">
    <source>
        <dbReference type="SAM" id="SignalP"/>
    </source>
</evidence>
<keyword evidence="3" id="KW-1185">Reference proteome</keyword>
<dbReference type="Proteomes" id="UP000005561">
    <property type="component" value="Unassembled WGS sequence"/>
</dbReference>
<dbReference type="RefSeq" id="WP_006863058.1">
    <property type="nucleotide sequence ID" value="NZ_ACCL02000016.1"/>
</dbReference>
<dbReference type="STRING" id="168384.SAMN05660368_02581"/>
<evidence type="ECO:0000313" key="2">
    <source>
        <dbReference type="EMBL" id="EET59665.1"/>
    </source>
</evidence>
<evidence type="ECO:0000313" key="3">
    <source>
        <dbReference type="Proteomes" id="UP000005561"/>
    </source>
</evidence>
<feature type="signal peptide" evidence="1">
    <location>
        <begin position="1"/>
        <end position="22"/>
    </location>
</feature>
<proteinExistence type="predicted"/>
<sequence length="149" mass="16543">MKMKRVLWTAAFLSSLSCVSIAAADLPEEYKMVISARIEPYYTVNIPADKEIAYGALRTDIGSVILKDALLEIDHVVRVEALCDGNLDNGEQKLPYMLCAGEERFLTADFEKEGEAVPLTVKIEEADWNRAAAGSYADTVTFRVSYVEK</sequence>
<dbReference type="OrthoDB" id="1820734at2"/>
<reference evidence="2" key="1">
    <citation type="submission" date="2009-07" db="EMBL/GenBank/DDBJ databases">
        <authorList>
            <person name="Weinstock G."/>
            <person name="Sodergren E."/>
            <person name="Clifton S."/>
            <person name="Fulton L."/>
            <person name="Fulton B."/>
            <person name="Courtney L."/>
            <person name="Fronick C."/>
            <person name="Harrison M."/>
            <person name="Strong C."/>
            <person name="Farmer C."/>
            <person name="Delahaunty K."/>
            <person name="Markovic C."/>
            <person name="Hall O."/>
            <person name="Minx P."/>
            <person name="Tomlinson C."/>
            <person name="Mitreva M."/>
            <person name="Nelson J."/>
            <person name="Hou S."/>
            <person name="Wollam A."/>
            <person name="Pepin K.H."/>
            <person name="Johnson M."/>
            <person name="Bhonagiri V."/>
            <person name="Nash W.E."/>
            <person name="Warren W."/>
            <person name="Chinwalla A."/>
            <person name="Mardis E.R."/>
            <person name="Wilson R.K."/>
        </authorList>
    </citation>
    <scope>NUCLEOTIDE SEQUENCE [LARGE SCALE GENOMIC DNA]</scope>
    <source>
        <strain evidence="2">DSM 14469</strain>
    </source>
</reference>
<organism evidence="2 3">
    <name type="scientific">Marvinbryantia formatexigens DSM 14469</name>
    <dbReference type="NCBI Taxonomy" id="478749"/>
    <lineage>
        <taxon>Bacteria</taxon>
        <taxon>Bacillati</taxon>
        <taxon>Bacillota</taxon>
        <taxon>Clostridia</taxon>
        <taxon>Lachnospirales</taxon>
        <taxon>Lachnospiraceae</taxon>
        <taxon>Marvinbryantia</taxon>
    </lineage>
</organism>
<gene>
    <name evidence="2" type="ORF">BRYFOR_08281</name>
</gene>
<comment type="caution">
    <text evidence="2">The sequence shown here is derived from an EMBL/GenBank/DDBJ whole genome shotgun (WGS) entry which is preliminary data.</text>
</comment>
<keyword evidence="1" id="KW-0732">Signal</keyword>